<sequence>MRILFLLVVLSVTSALQSQVVIKENAIQSKYAFPLVTSKAKAVVVYDTDDYLVVRKTAELFVSDVESVTGQQLRLTDKLKGDKEIIIVGTVEKNRLIRQLAEKGKLDISSLEGTWERFLIQTVSRPFPGVSKALVVAGSDRRGAAYGLFSLSEMMGVSPWYWWADVPVKKHKTLYVDAPATLSKTPSVKYRGIFLNDEDWGLKPWAAKTFEKERGNIGPRTYAKICELLLRLKANHLAPAMHPVSTAFYKIPENKLVADTFAIVMGSSHCEPLLLNTASEWDSKTMGPWDYNKNKDKINEVLSNRVKENCAYENVYTLALRGLHDAAMGGGDVPMREKVKMLESALNAQREIIARHIDKPVETIPQAFTPYKEVLEIYSNGLELPDDVTIIWADDNFGYMKRLSGPQEQKRSGRAGVYYHISYLGVPHSYLWYSTTPPALMYEELRKAYDTTADRVWLANCGDLKGAETQISLFLDMAYDIDSFNADNVATYPARWLAKMFGEEYYDTLEDITCSHINLAFSRKPEYMGWGYWNNYWGGGEKRTDTEFSFANYNEAERRLTEYSRIGKKTEDLLASLDEKSKPAFYQLLYYPVKGAELMNHMTIKGQFYRQYVRQQRAAANRLKAQVKCYHDSLEIITDGYNSLLDGKWKHMMSLKQNYDGTSSYFMIPLMEEEYTPVGFPKLGLQAESENLDKGGMSFHTLPAYSTYSRKSHWIDIYNQGTGELSWSITPSEDWILISQKSGKTSAENRIYISVDWDKVPAGEKVKGQIDVTSGSQKESVLVSVFNPESPARTEVQGLYVEENGYISIPAADFHRKFESNDIRMSILPGLGFEGRSLQLGNPTAPLQMYRAGDVPRVEYDFYTFNAGIYDVYTYVLPTFPLHAERDYKLPEHTNSDTKYSVRIDDGSISTPSTSAIEYSQIWYDSVLKNCRVNKSTLYVKKPGKHTLQIRCGDPGVVIQKIVIDLGGMKRSYLGPQSTICN</sequence>
<dbReference type="InterPro" id="IPR042301">
    <property type="entry name" value="GH115_sf"/>
</dbReference>
<evidence type="ECO:0000313" key="5">
    <source>
        <dbReference type="EMBL" id="KAB4475378.1"/>
    </source>
</evidence>
<dbReference type="Proteomes" id="UP000488521">
    <property type="component" value="Unassembled WGS sequence"/>
</dbReference>
<feature type="domain" description="Gylcosyl hydrolase 115 C-terminal" evidence="3">
    <location>
        <begin position="800"/>
        <end position="977"/>
    </location>
</feature>
<dbReference type="Gene3D" id="2.60.120.1620">
    <property type="match status" value="1"/>
</dbReference>
<dbReference type="PANTHER" id="PTHR37842">
    <property type="match status" value="1"/>
</dbReference>
<dbReference type="Gene3D" id="1.20.58.2150">
    <property type="match status" value="1"/>
</dbReference>
<feature type="chain" id="PRO_5014250269" evidence="2">
    <location>
        <begin position="19"/>
        <end position="982"/>
    </location>
</feature>
<protein>
    <submittedName>
        <fullName evidence="6">Glycosyl hydrolase 115 family protein</fullName>
    </submittedName>
</protein>
<evidence type="ECO:0000256" key="2">
    <source>
        <dbReference type="SAM" id="SignalP"/>
    </source>
</evidence>
<dbReference type="Pfam" id="PF15979">
    <property type="entry name" value="Glyco_hydro_115"/>
    <property type="match status" value="1"/>
</dbReference>
<evidence type="ECO:0000259" key="4">
    <source>
        <dbReference type="Pfam" id="PF19190"/>
    </source>
</evidence>
<dbReference type="PANTHER" id="PTHR37842:SF2">
    <property type="entry name" value="GYLCOSYL HYDROLASE 115 C-TERMINAL DOMAIN-CONTAINING PROTEIN"/>
    <property type="match status" value="1"/>
</dbReference>
<evidence type="ECO:0000259" key="3">
    <source>
        <dbReference type="Pfam" id="PF17829"/>
    </source>
</evidence>
<dbReference type="EMBL" id="WCRS01000004">
    <property type="protein sequence ID" value="KAB4475378.1"/>
    <property type="molecule type" value="Genomic_DNA"/>
</dbReference>
<dbReference type="SUPFAM" id="SSF55545">
    <property type="entry name" value="beta-N-acetylhexosaminidase-like domain"/>
    <property type="match status" value="1"/>
</dbReference>
<dbReference type="Pfam" id="PF19190">
    <property type="entry name" value="BACON_2"/>
    <property type="match status" value="1"/>
</dbReference>
<feature type="signal peptide" evidence="2">
    <location>
        <begin position="1"/>
        <end position="18"/>
    </location>
</feature>
<dbReference type="GO" id="GO:0016787">
    <property type="term" value="F:hydrolase activity"/>
    <property type="evidence" value="ECO:0007669"/>
    <property type="project" value="UniProtKB-KW"/>
</dbReference>
<dbReference type="InterPro" id="IPR031924">
    <property type="entry name" value="GH115"/>
</dbReference>
<evidence type="ECO:0000313" key="7">
    <source>
        <dbReference type="Proteomes" id="UP000488521"/>
    </source>
</evidence>
<dbReference type="Proteomes" id="UP001156218">
    <property type="component" value="Chromosome"/>
</dbReference>
<dbReference type="AlphaFoldDB" id="A0A173SL94"/>
<dbReference type="Gene3D" id="3.30.379.10">
    <property type="entry name" value="Chitobiase/beta-hexosaminidase domain 2-like"/>
    <property type="match status" value="1"/>
</dbReference>
<reference evidence="5 7" key="1">
    <citation type="journal article" date="2019" name="Nat. Med.">
        <title>A library of human gut bacterial isolates paired with longitudinal multiomics data enables mechanistic microbiome research.</title>
        <authorList>
            <person name="Poyet M."/>
            <person name="Groussin M."/>
            <person name="Gibbons S.M."/>
            <person name="Avila-Pacheco J."/>
            <person name="Jiang X."/>
            <person name="Kearney S.M."/>
            <person name="Perrotta A.R."/>
            <person name="Berdy B."/>
            <person name="Zhao S."/>
            <person name="Lieberman T.D."/>
            <person name="Swanson P.K."/>
            <person name="Smith M."/>
            <person name="Roesemann S."/>
            <person name="Alexander J.E."/>
            <person name="Rich S.A."/>
            <person name="Livny J."/>
            <person name="Vlamakis H."/>
            <person name="Clish C."/>
            <person name="Bullock K."/>
            <person name="Deik A."/>
            <person name="Scott J."/>
            <person name="Pierce K.A."/>
            <person name="Xavier R.J."/>
            <person name="Alm E.J."/>
        </authorList>
    </citation>
    <scope>NUCLEOTIDE SEQUENCE [LARGE SCALE GENOMIC DNA]</scope>
    <source>
        <strain evidence="5 7">BIOML-A156</strain>
    </source>
</reference>
<dbReference type="InterPro" id="IPR041437">
    <property type="entry name" value="GH115_C"/>
</dbReference>
<gene>
    <name evidence="5" type="ORF">GAN59_07850</name>
    <name evidence="6" type="ORF">KQP68_07995</name>
</gene>
<dbReference type="GO" id="GO:0005975">
    <property type="term" value="P:carbohydrate metabolic process"/>
    <property type="evidence" value="ECO:0007669"/>
    <property type="project" value="UniProtKB-ARBA"/>
</dbReference>
<organism evidence="5 7">
    <name type="scientific">Bacteroides thetaiotaomicron</name>
    <dbReference type="NCBI Taxonomy" id="818"/>
    <lineage>
        <taxon>Bacteria</taxon>
        <taxon>Pseudomonadati</taxon>
        <taxon>Bacteroidota</taxon>
        <taxon>Bacteroidia</taxon>
        <taxon>Bacteroidales</taxon>
        <taxon>Bacteroidaceae</taxon>
        <taxon>Bacteroides</taxon>
    </lineage>
</organism>
<proteinExistence type="predicted"/>
<evidence type="ECO:0000256" key="1">
    <source>
        <dbReference type="ARBA" id="ARBA00022801"/>
    </source>
</evidence>
<dbReference type="Gene3D" id="3.20.20.520">
    <property type="entry name" value="Glycosyl hydrolase family 115"/>
    <property type="match status" value="1"/>
</dbReference>
<evidence type="ECO:0000313" key="8">
    <source>
        <dbReference type="Proteomes" id="UP001156218"/>
    </source>
</evidence>
<accession>A0A173SL94</accession>
<evidence type="ECO:0000313" key="6">
    <source>
        <dbReference type="EMBL" id="UYU68209.1"/>
    </source>
</evidence>
<dbReference type="Pfam" id="PF17829">
    <property type="entry name" value="GH115_C"/>
    <property type="match status" value="1"/>
</dbReference>
<feature type="domain" description="BACON" evidence="4">
    <location>
        <begin position="715"/>
        <end position="784"/>
    </location>
</feature>
<dbReference type="RefSeq" id="WP_048699122.1">
    <property type="nucleotide sequence ID" value="NZ_CAXSTA010000004.1"/>
</dbReference>
<dbReference type="EMBL" id="CP083680">
    <property type="protein sequence ID" value="UYU68209.1"/>
    <property type="molecule type" value="Genomic_DNA"/>
</dbReference>
<keyword evidence="2" id="KW-0732">Signal</keyword>
<reference evidence="6 8" key="2">
    <citation type="submission" date="2021-06" db="EMBL/GenBank/DDBJ databases">
        <title>Interrogation of the integrated mobile genetic elements in gut-associated Bacteroides with a consensus prediction approach.</title>
        <authorList>
            <person name="Campbell D.E."/>
            <person name="Leigh J.R."/>
            <person name="Kim T."/>
            <person name="England W."/>
            <person name="Whitaker R.J."/>
            <person name="Degnan P.H."/>
        </authorList>
    </citation>
    <scope>NUCLEOTIDE SEQUENCE [LARGE SCALE GENOMIC DNA]</scope>
    <source>
        <strain evidence="6 8">WAL8669</strain>
    </source>
</reference>
<dbReference type="InterPro" id="IPR024361">
    <property type="entry name" value="BACON"/>
</dbReference>
<name>A0A173SL94_BACT4</name>
<dbReference type="InterPro" id="IPR029018">
    <property type="entry name" value="Hex-like_dom2"/>
</dbReference>
<keyword evidence="1 6" id="KW-0378">Hydrolase</keyword>